<keyword evidence="15" id="KW-1133">Transmembrane helix</keyword>
<dbReference type="InterPro" id="IPR012341">
    <property type="entry name" value="6hp_glycosidase-like_sf"/>
</dbReference>
<keyword evidence="5 14" id="KW-0378">Hydrolase</keyword>
<dbReference type="OrthoDB" id="8118055at2759"/>
<keyword evidence="15" id="KW-0472">Membrane</keyword>
<evidence type="ECO:0000256" key="11">
    <source>
        <dbReference type="PIRSR" id="PIRSR601382-1"/>
    </source>
</evidence>
<dbReference type="GO" id="GO:0005783">
    <property type="term" value="C:endoplasmic reticulum"/>
    <property type="evidence" value="ECO:0007669"/>
    <property type="project" value="TreeGrafter"/>
</dbReference>
<keyword evidence="4" id="KW-0732">Signal</keyword>
<organism evidence="16 17">
    <name type="scientific">Patellaria atrata CBS 101060</name>
    <dbReference type="NCBI Taxonomy" id="1346257"/>
    <lineage>
        <taxon>Eukaryota</taxon>
        <taxon>Fungi</taxon>
        <taxon>Dikarya</taxon>
        <taxon>Ascomycota</taxon>
        <taxon>Pezizomycotina</taxon>
        <taxon>Dothideomycetes</taxon>
        <taxon>Dothideomycetes incertae sedis</taxon>
        <taxon>Patellariales</taxon>
        <taxon>Patellariaceae</taxon>
        <taxon>Patellaria</taxon>
    </lineage>
</organism>
<feature type="disulfide bond" evidence="13">
    <location>
        <begin position="378"/>
        <end position="407"/>
    </location>
</feature>
<keyword evidence="7" id="KW-0325">Glycoprotein</keyword>
<evidence type="ECO:0000313" key="17">
    <source>
        <dbReference type="Proteomes" id="UP000799429"/>
    </source>
</evidence>
<dbReference type="PANTHER" id="PTHR11742:SF101">
    <property type="entry name" value="MANNOSYL-OLIGOSACCHARIDE ALPHA-1,2-MANNOSIDASE 1B"/>
    <property type="match status" value="1"/>
</dbReference>
<evidence type="ECO:0000256" key="15">
    <source>
        <dbReference type="SAM" id="Phobius"/>
    </source>
</evidence>
<keyword evidence="12" id="KW-0106">Calcium</keyword>
<dbReference type="InterPro" id="IPR036026">
    <property type="entry name" value="Seven-hairpin_glycosidases"/>
</dbReference>
<evidence type="ECO:0000256" key="4">
    <source>
        <dbReference type="ARBA" id="ARBA00022729"/>
    </source>
</evidence>
<proteinExistence type="inferred from homology"/>
<evidence type="ECO:0000256" key="1">
    <source>
        <dbReference type="ARBA" id="ARBA00001913"/>
    </source>
</evidence>
<feature type="binding site" evidence="12">
    <location>
        <position position="552"/>
    </location>
    <ligand>
        <name>Ca(2+)</name>
        <dbReference type="ChEBI" id="CHEBI:29108"/>
    </ligand>
</feature>
<feature type="transmembrane region" description="Helical" evidence="15">
    <location>
        <begin position="12"/>
        <end position="31"/>
    </location>
</feature>
<dbReference type="GO" id="GO:0005509">
    <property type="term" value="F:calcium ion binding"/>
    <property type="evidence" value="ECO:0007669"/>
    <property type="project" value="InterPro"/>
</dbReference>
<evidence type="ECO:0000256" key="14">
    <source>
        <dbReference type="RuleBase" id="RU361193"/>
    </source>
</evidence>
<evidence type="ECO:0000256" key="13">
    <source>
        <dbReference type="PIRSR" id="PIRSR601382-3"/>
    </source>
</evidence>
<feature type="active site" description="Proton donor" evidence="11">
    <location>
        <position position="421"/>
    </location>
</feature>
<evidence type="ECO:0000256" key="9">
    <source>
        <dbReference type="ARBA" id="ARBA00047669"/>
    </source>
</evidence>
<dbReference type="SUPFAM" id="SSF48225">
    <property type="entry name" value="Seven-hairpin glycosidases"/>
    <property type="match status" value="1"/>
</dbReference>
<dbReference type="PANTHER" id="PTHR11742">
    <property type="entry name" value="MANNOSYL-OLIGOSACCHARIDE ALPHA-1,2-MANNOSIDASE-RELATED"/>
    <property type="match status" value="1"/>
</dbReference>
<reference evidence="16" key="1">
    <citation type="journal article" date="2020" name="Stud. Mycol.">
        <title>101 Dothideomycetes genomes: a test case for predicting lifestyles and emergence of pathogens.</title>
        <authorList>
            <person name="Haridas S."/>
            <person name="Albert R."/>
            <person name="Binder M."/>
            <person name="Bloem J."/>
            <person name="Labutti K."/>
            <person name="Salamov A."/>
            <person name="Andreopoulos B."/>
            <person name="Baker S."/>
            <person name="Barry K."/>
            <person name="Bills G."/>
            <person name="Bluhm B."/>
            <person name="Cannon C."/>
            <person name="Castanera R."/>
            <person name="Culley D."/>
            <person name="Daum C."/>
            <person name="Ezra D."/>
            <person name="Gonzalez J."/>
            <person name="Henrissat B."/>
            <person name="Kuo A."/>
            <person name="Liang C."/>
            <person name="Lipzen A."/>
            <person name="Lutzoni F."/>
            <person name="Magnuson J."/>
            <person name="Mondo S."/>
            <person name="Nolan M."/>
            <person name="Ohm R."/>
            <person name="Pangilinan J."/>
            <person name="Park H.-J."/>
            <person name="Ramirez L."/>
            <person name="Alfaro M."/>
            <person name="Sun H."/>
            <person name="Tritt A."/>
            <person name="Yoshinaga Y."/>
            <person name="Zwiers L.-H."/>
            <person name="Turgeon B."/>
            <person name="Goodwin S."/>
            <person name="Spatafora J."/>
            <person name="Crous P."/>
            <person name="Grigoriev I."/>
        </authorList>
    </citation>
    <scope>NUCLEOTIDE SEQUENCE</scope>
    <source>
        <strain evidence="16">CBS 101060</strain>
    </source>
</reference>
<evidence type="ECO:0000256" key="8">
    <source>
        <dbReference type="ARBA" id="ARBA00023295"/>
    </source>
</evidence>
<evidence type="ECO:0000256" key="3">
    <source>
        <dbReference type="ARBA" id="ARBA00007658"/>
    </source>
</evidence>
<dbReference type="AlphaFoldDB" id="A0A9P4S4Q7"/>
<comment type="pathway">
    <text evidence="2">Protein modification; protein glycosylation.</text>
</comment>
<dbReference type="GO" id="GO:0004571">
    <property type="term" value="F:mannosyl-oligosaccharide 1,2-alpha-mannosidase activity"/>
    <property type="evidence" value="ECO:0007669"/>
    <property type="project" value="UniProtKB-EC"/>
</dbReference>
<dbReference type="Gene3D" id="1.50.10.10">
    <property type="match status" value="1"/>
</dbReference>
<sequence>MVSLYNKPVFRFQVFCAFVIIVLYIIITSNLELHPIGLQQVQFRGPSIQFENFTDGRGAADVEKAKKIKDAMKYTFWKYKEQAWGYDDIKPVTGGNASSRNGWGAFIVDTSTTMALMGLWDELSHEVNHIITAIDFDTADGLVDPFETTIRYLGALVSLTDLYEAGVINSTKIIERHRDGILTQAVKLAQKLAPAYNANTGMMWTRVNFTTNEGEGDPPTVYRWDPEKIQYKNPTIGPARAGSSILENRVLTRLTGDISYLANSTRAWAPLVWNKYKEDWPGIIDGPIDTFTKSPVGHQRHWDAGHDSYYEYLIKAALLAPHDKYTPVYENRWIAAAESLRKRLVSQSSPTANHTKQHLYMSKWDSGYSLNEMSHLACFAPGNLILGGKYLKMPHLVTLGKALLEGCRNTYASTPSGIGPEKFSWIPHTGYPKPTFEPQNALQKYEVDTYGFWLADSRYLLRPEYVESLFYGWRITGEQRYRDWAWEAFQAIEKHCKTPYGYATLKDVTEIGENKRHIDQSESFWGAETLKYLYLTFADTEVGSLDEWVYSTEGHPFRMTM</sequence>
<evidence type="ECO:0000256" key="2">
    <source>
        <dbReference type="ARBA" id="ARBA00004922"/>
    </source>
</evidence>
<evidence type="ECO:0000256" key="5">
    <source>
        <dbReference type="ARBA" id="ARBA00022801"/>
    </source>
</evidence>
<name>A0A9P4S4Q7_9PEZI</name>
<keyword evidence="6 13" id="KW-1015">Disulfide bond</keyword>
<dbReference type="Pfam" id="PF01532">
    <property type="entry name" value="Glyco_hydro_47"/>
    <property type="match status" value="1"/>
</dbReference>
<evidence type="ECO:0000256" key="10">
    <source>
        <dbReference type="ARBA" id="ARBA00048605"/>
    </source>
</evidence>
<evidence type="ECO:0000256" key="12">
    <source>
        <dbReference type="PIRSR" id="PIRSR601382-2"/>
    </source>
</evidence>
<dbReference type="GO" id="GO:0016020">
    <property type="term" value="C:membrane"/>
    <property type="evidence" value="ECO:0007669"/>
    <property type="project" value="InterPro"/>
</dbReference>
<comment type="similarity">
    <text evidence="3 14">Belongs to the glycosyl hydrolase 47 family.</text>
</comment>
<keyword evidence="8 14" id="KW-0326">Glycosidase</keyword>
<dbReference type="EMBL" id="MU006105">
    <property type="protein sequence ID" value="KAF2836109.1"/>
    <property type="molecule type" value="Genomic_DNA"/>
</dbReference>
<keyword evidence="17" id="KW-1185">Reference proteome</keyword>
<keyword evidence="15" id="KW-0812">Transmembrane</keyword>
<evidence type="ECO:0000256" key="6">
    <source>
        <dbReference type="ARBA" id="ARBA00023157"/>
    </source>
</evidence>
<gene>
    <name evidence="16" type="ORF">M501DRAFT_940639</name>
</gene>
<comment type="catalytic activity">
    <reaction evidence="9">
        <text>N(4)-(alpha-D-Man-(1-&gt;2)-alpha-D-Man-(1-&gt;2)-alpha-D-Man-(1-&gt;3)-[alpha-D-Man-(1-&gt;3)-[alpha-D-Man-(1-&gt;2)-alpha-D-Man-(1-&gt;6)]-alpha-D-Man-(1-&gt;6)]-beta-D-Man-(1-&gt;4)-beta-D-GlcNAc-(1-&gt;4)-beta-D-GlcNAc)-L-asparaginyl-[protein] (N-glucan mannose isomer 8A1,2,3B1,3) + 3 H2O = N(4)-(alpha-D-Man-(1-&gt;3)-[alpha-D-Man-(1-&gt;3)-[alpha-D-Man-(1-&gt;6)]-alpha-D-Man-(1-&gt;6)]-beta-D-Man-(1-&gt;4)-beta-D-GlcNAc-(1-&gt;4)-beta-D-GlcNAc)-L-asparaginyl-[protein] (N-glucan mannose isomer 5A1,2) + 3 beta-D-mannose</text>
        <dbReference type="Rhea" id="RHEA:56028"/>
        <dbReference type="Rhea" id="RHEA-COMP:14358"/>
        <dbReference type="Rhea" id="RHEA-COMP:14367"/>
        <dbReference type="ChEBI" id="CHEBI:15377"/>
        <dbReference type="ChEBI" id="CHEBI:28563"/>
        <dbReference type="ChEBI" id="CHEBI:59087"/>
        <dbReference type="ChEBI" id="CHEBI:60628"/>
        <dbReference type="EC" id="3.2.1.113"/>
    </reaction>
</comment>
<dbReference type="PRINTS" id="PR00747">
    <property type="entry name" value="GLYHDRLASE47"/>
</dbReference>
<comment type="caution">
    <text evidence="16">The sequence shown here is derived from an EMBL/GenBank/DDBJ whole genome shotgun (WGS) entry which is preliminary data.</text>
</comment>
<keyword evidence="12" id="KW-0479">Metal-binding</keyword>
<protein>
    <recommendedName>
        <fullName evidence="14">alpha-1,2-Mannosidase</fullName>
        <ecNumber evidence="14">3.2.1.-</ecNumber>
    </recommendedName>
</protein>
<dbReference type="GO" id="GO:0005975">
    <property type="term" value="P:carbohydrate metabolic process"/>
    <property type="evidence" value="ECO:0007669"/>
    <property type="project" value="InterPro"/>
</dbReference>
<dbReference type="GO" id="GO:0036503">
    <property type="term" value="P:ERAD pathway"/>
    <property type="evidence" value="ECO:0007669"/>
    <property type="project" value="UniProtKB-ARBA"/>
</dbReference>
<evidence type="ECO:0000313" key="16">
    <source>
        <dbReference type="EMBL" id="KAF2836109.1"/>
    </source>
</evidence>
<dbReference type="EC" id="3.2.1.-" evidence="14"/>
<accession>A0A9P4S4Q7</accession>
<dbReference type="InterPro" id="IPR001382">
    <property type="entry name" value="Glyco_hydro_47"/>
</dbReference>
<comment type="cofactor">
    <cofactor evidence="1 12">
        <name>Ca(2+)</name>
        <dbReference type="ChEBI" id="CHEBI:29108"/>
    </cofactor>
</comment>
<dbReference type="Proteomes" id="UP000799429">
    <property type="component" value="Unassembled WGS sequence"/>
</dbReference>
<feature type="active site" description="Proton donor" evidence="11">
    <location>
        <position position="147"/>
    </location>
</feature>
<comment type="catalytic activity">
    <reaction evidence="10">
        <text>N(4)-(alpha-D-Man-(1-&gt;2)-alpha-D-Man-(1-&gt;2)-alpha-D-Man-(1-&gt;3)-[alpha-D-Man-(1-&gt;2)-alpha-D-Man-(1-&gt;3)-[alpha-D-Man-(1-&gt;2)-alpha-D-Man-(1-&gt;6)]-alpha-D-Man-(1-&gt;6)]-beta-D-Man-(1-&gt;4)-beta-D-GlcNAc-(1-&gt;4)-beta-D-GlcNAc)-L-asparaginyl-[protein] (N-glucan mannose isomer 9A1,2,3B1,2,3) + 4 H2O = N(4)-(alpha-D-Man-(1-&gt;3)-[alpha-D-Man-(1-&gt;3)-[alpha-D-Man-(1-&gt;6)]-alpha-D-Man-(1-&gt;6)]-beta-D-Man-(1-&gt;4)-beta-D-GlcNAc-(1-&gt;4)-beta-D-GlcNAc)-L-asparaginyl-[protein] (N-glucan mannose isomer 5A1,2) + 4 beta-D-mannose</text>
        <dbReference type="Rhea" id="RHEA:56008"/>
        <dbReference type="Rhea" id="RHEA-COMP:14356"/>
        <dbReference type="Rhea" id="RHEA-COMP:14367"/>
        <dbReference type="ChEBI" id="CHEBI:15377"/>
        <dbReference type="ChEBI" id="CHEBI:28563"/>
        <dbReference type="ChEBI" id="CHEBI:59087"/>
        <dbReference type="ChEBI" id="CHEBI:139493"/>
        <dbReference type="EC" id="3.2.1.113"/>
    </reaction>
</comment>
<evidence type="ECO:0000256" key="7">
    <source>
        <dbReference type="ARBA" id="ARBA00023180"/>
    </source>
</evidence>
<feature type="active site" evidence="11">
    <location>
        <position position="307"/>
    </location>
</feature>
<feature type="active site" evidence="11">
    <location>
        <position position="464"/>
    </location>
</feature>
<dbReference type="InterPro" id="IPR050749">
    <property type="entry name" value="Glycosyl_Hydrolase_47"/>
</dbReference>